<dbReference type="Proteomes" id="UP000054485">
    <property type="component" value="Unassembled WGS sequence"/>
</dbReference>
<evidence type="ECO:0000256" key="1">
    <source>
        <dbReference type="SAM" id="MobiDB-lite"/>
    </source>
</evidence>
<evidence type="ECO:0000313" key="2">
    <source>
        <dbReference type="EMBL" id="KIK38903.1"/>
    </source>
</evidence>
<dbReference type="HOGENOM" id="CLU_2456263_0_0_1"/>
<dbReference type="EMBL" id="KN835368">
    <property type="protein sequence ID" value="KIK38903.1"/>
    <property type="molecule type" value="Genomic_DNA"/>
</dbReference>
<dbReference type="InParanoid" id="A0A0D0B4W3"/>
<accession>A0A0D0B4W3</accession>
<gene>
    <name evidence="2" type="ORF">CY34DRAFT_364869</name>
</gene>
<feature type="region of interest" description="Disordered" evidence="1">
    <location>
        <begin position="1"/>
        <end position="63"/>
    </location>
</feature>
<keyword evidence="3" id="KW-1185">Reference proteome</keyword>
<reference evidence="2 3" key="1">
    <citation type="submission" date="2014-04" db="EMBL/GenBank/DDBJ databases">
        <authorList>
            <consortium name="DOE Joint Genome Institute"/>
            <person name="Kuo A."/>
            <person name="Ruytinx J."/>
            <person name="Rineau F."/>
            <person name="Colpaert J."/>
            <person name="Kohler A."/>
            <person name="Nagy L.G."/>
            <person name="Floudas D."/>
            <person name="Copeland A."/>
            <person name="Barry K.W."/>
            <person name="Cichocki N."/>
            <person name="Veneault-Fourrey C."/>
            <person name="LaButti K."/>
            <person name="Lindquist E.A."/>
            <person name="Lipzen A."/>
            <person name="Lundell T."/>
            <person name="Morin E."/>
            <person name="Murat C."/>
            <person name="Sun H."/>
            <person name="Tunlid A."/>
            <person name="Henrissat B."/>
            <person name="Grigoriev I.V."/>
            <person name="Hibbett D.S."/>
            <person name="Martin F."/>
            <person name="Nordberg H.P."/>
            <person name="Cantor M.N."/>
            <person name="Hua S.X."/>
        </authorList>
    </citation>
    <scope>NUCLEOTIDE SEQUENCE [LARGE SCALE GENOMIC DNA]</scope>
    <source>
        <strain evidence="2 3">UH-Slu-Lm8-n1</strain>
    </source>
</reference>
<sequence length="89" mass="9415">MSQASGANGAEDQHTHNDEQSPLQNDTVLVPIEEEKMNDGPPAELPPGIPLQSSGPHVQESAKVAPVGDIAPEVEKVVQEKDQPTLSDL</sequence>
<protein>
    <submittedName>
        <fullName evidence="2">Uncharacterized protein</fullName>
    </submittedName>
</protein>
<organism evidence="2 3">
    <name type="scientific">Suillus luteus UH-Slu-Lm8-n1</name>
    <dbReference type="NCBI Taxonomy" id="930992"/>
    <lineage>
        <taxon>Eukaryota</taxon>
        <taxon>Fungi</taxon>
        <taxon>Dikarya</taxon>
        <taxon>Basidiomycota</taxon>
        <taxon>Agaricomycotina</taxon>
        <taxon>Agaricomycetes</taxon>
        <taxon>Agaricomycetidae</taxon>
        <taxon>Boletales</taxon>
        <taxon>Suillineae</taxon>
        <taxon>Suillaceae</taxon>
        <taxon>Suillus</taxon>
    </lineage>
</organism>
<proteinExistence type="predicted"/>
<dbReference type="AlphaFoldDB" id="A0A0D0B4W3"/>
<name>A0A0D0B4W3_9AGAM</name>
<reference evidence="3" key="2">
    <citation type="submission" date="2015-01" db="EMBL/GenBank/DDBJ databases">
        <title>Evolutionary Origins and Diversification of the Mycorrhizal Mutualists.</title>
        <authorList>
            <consortium name="DOE Joint Genome Institute"/>
            <consortium name="Mycorrhizal Genomics Consortium"/>
            <person name="Kohler A."/>
            <person name="Kuo A."/>
            <person name="Nagy L.G."/>
            <person name="Floudas D."/>
            <person name="Copeland A."/>
            <person name="Barry K.W."/>
            <person name="Cichocki N."/>
            <person name="Veneault-Fourrey C."/>
            <person name="LaButti K."/>
            <person name="Lindquist E.A."/>
            <person name="Lipzen A."/>
            <person name="Lundell T."/>
            <person name="Morin E."/>
            <person name="Murat C."/>
            <person name="Riley R."/>
            <person name="Ohm R."/>
            <person name="Sun H."/>
            <person name="Tunlid A."/>
            <person name="Henrissat B."/>
            <person name="Grigoriev I.V."/>
            <person name="Hibbett D.S."/>
            <person name="Martin F."/>
        </authorList>
    </citation>
    <scope>NUCLEOTIDE SEQUENCE [LARGE SCALE GENOMIC DNA]</scope>
    <source>
        <strain evidence="3">UH-Slu-Lm8-n1</strain>
    </source>
</reference>
<evidence type="ECO:0000313" key="3">
    <source>
        <dbReference type="Proteomes" id="UP000054485"/>
    </source>
</evidence>
<dbReference type="OrthoDB" id="2692493at2759"/>